<reference evidence="8 9" key="1">
    <citation type="journal article" date="2013" name="Genome Announc.">
        <title>Genome Sequence of the Sulfate-Reducing Bacterium Desulfotomaculum hydrothermale Lam5(T).</title>
        <authorList>
            <person name="Amin O."/>
            <person name="Fardeau M.L."/>
            <person name="Valette O."/>
            <person name="Hirschler-Rea A."/>
            <person name="Barbe V."/>
            <person name="Medigue C."/>
            <person name="Vacherie B."/>
            <person name="Ollivier B."/>
            <person name="Bertin P.N."/>
            <person name="Dolla A."/>
        </authorList>
    </citation>
    <scope>NUCLEOTIDE SEQUENCE [LARGE SCALE GENOMIC DNA]</scope>
    <source>
        <strain evidence="9">Lam5 / DSM 18033</strain>
    </source>
</reference>
<dbReference type="PANTHER" id="PTHR32322:SF2">
    <property type="entry name" value="EAMA DOMAIN-CONTAINING PROTEIN"/>
    <property type="match status" value="1"/>
</dbReference>
<gene>
    <name evidence="8" type="ORF">DESHY_160251</name>
</gene>
<keyword evidence="9" id="KW-1185">Reference proteome</keyword>
<protein>
    <recommendedName>
        <fullName evidence="7">EamA domain-containing protein</fullName>
    </recommendedName>
</protein>
<evidence type="ECO:0000256" key="3">
    <source>
        <dbReference type="ARBA" id="ARBA00022692"/>
    </source>
</evidence>
<feature type="transmembrane region" description="Helical" evidence="6">
    <location>
        <begin position="147"/>
        <end position="167"/>
    </location>
</feature>
<dbReference type="EMBL" id="CAOS01000008">
    <property type="protein sequence ID" value="CCO08127.1"/>
    <property type="molecule type" value="Genomic_DNA"/>
</dbReference>
<dbReference type="Gene3D" id="1.10.3730.20">
    <property type="match status" value="1"/>
</dbReference>
<dbReference type="InterPro" id="IPR050638">
    <property type="entry name" value="AA-Vitamin_Transporters"/>
</dbReference>
<dbReference type="InterPro" id="IPR000620">
    <property type="entry name" value="EamA_dom"/>
</dbReference>
<evidence type="ECO:0000256" key="6">
    <source>
        <dbReference type="SAM" id="Phobius"/>
    </source>
</evidence>
<evidence type="ECO:0000313" key="8">
    <source>
        <dbReference type="EMBL" id="CCO08127.1"/>
    </source>
</evidence>
<feature type="transmembrane region" description="Helical" evidence="6">
    <location>
        <begin position="243"/>
        <end position="260"/>
    </location>
</feature>
<feature type="domain" description="EamA" evidence="7">
    <location>
        <begin position="4"/>
        <end position="138"/>
    </location>
</feature>
<feature type="transmembrane region" description="Helical" evidence="6">
    <location>
        <begin position="209"/>
        <end position="231"/>
    </location>
</feature>
<evidence type="ECO:0000313" key="9">
    <source>
        <dbReference type="Proteomes" id="UP000009315"/>
    </source>
</evidence>
<keyword evidence="4 6" id="KW-1133">Transmembrane helix</keyword>
<feature type="transmembrane region" description="Helical" evidence="6">
    <location>
        <begin position="91"/>
        <end position="115"/>
    </location>
</feature>
<dbReference type="PANTHER" id="PTHR32322">
    <property type="entry name" value="INNER MEMBRANE TRANSPORTER"/>
    <property type="match status" value="1"/>
</dbReference>
<dbReference type="Pfam" id="PF00892">
    <property type="entry name" value="EamA"/>
    <property type="match status" value="2"/>
</dbReference>
<feature type="transmembrane region" description="Helical" evidence="6">
    <location>
        <begin position="266"/>
        <end position="283"/>
    </location>
</feature>
<dbReference type="Proteomes" id="UP000009315">
    <property type="component" value="Unassembled WGS sequence"/>
</dbReference>
<evidence type="ECO:0000259" key="7">
    <source>
        <dbReference type="Pfam" id="PF00892"/>
    </source>
</evidence>
<feature type="domain" description="EamA" evidence="7">
    <location>
        <begin position="151"/>
        <end position="283"/>
    </location>
</feature>
<feature type="transmembrane region" description="Helical" evidence="6">
    <location>
        <begin position="124"/>
        <end position="141"/>
    </location>
</feature>
<dbReference type="RefSeq" id="WP_008411360.1">
    <property type="nucleotide sequence ID" value="NZ_CAOS01000008.1"/>
</dbReference>
<dbReference type="InterPro" id="IPR037185">
    <property type="entry name" value="EmrE-like"/>
</dbReference>
<dbReference type="AlphaFoldDB" id="K8DYU1"/>
<evidence type="ECO:0000256" key="1">
    <source>
        <dbReference type="ARBA" id="ARBA00004141"/>
    </source>
</evidence>
<dbReference type="OrthoDB" id="1894884at2"/>
<feature type="transmembrane region" description="Helical" evidence="6">
    <location>
        <begin position="37"/>
        <end position="55"/>
    </location>
</feature>
<comment type="caution">
    <text evidence="8">The sequence shown here is derived from an EMBL/GenBank/DDBJ whole genome shotgun (WGS) entry which is preliminary data.</text>
</comment>
<dbReference type="eggNOG" id="COG0697">
    <property type="taxonomic scope" value="Bacteria"/>
</dbReference>
<feature type="transmembrane region" description="Helical" evidence="6">
    <location>
        <begin position="7"/>
        <end position="25"/>
    </location>
</feature>
<keyword evidence="5 6" id="KW-0472">Membrane</keyword>
<dbReference type="SUPFAM" id="SSF103481">
    <property type="entry name" value="Multidrug resistance efflux transporter EmrE"/>
    <property type="match status" value="2"/>
</dbReference>
<organism evidence="8 9">
    <name type="scientific">Desulforamulus hydrothermalis Lam5 = DSM 18033</name>
    <dbReference type="NCBI Taxonomy" id="1121428"/>
    <lineage>
        <taxon>Bacteria</taxon>
        <taxon>Bacillati</taxon>
        <taxon>Bacillota</taxon>
        <taxon>Clostridia</taxon>
        <taxon>Eubacteriales</taxon>
        <taxon>Peptococcaceae</taxon>
        <taxon>Desulforamulus</taxon>
    </lineage>
</organism>
<accession>K8DYU1</accession>
<evidence type="ECO:0000256" key="5">
    <source>
        <dbReference type="ARBA" id="ARBA00023136"/>
    </source>
</evidence>
<sequence>MLLQGYLFVILSALGSAVLAVFYKLGFLMHVSMNDLLAMRFLGAAAILTVFAAITKKIQLSVIKSSFKDLLLQSAAYFLASLFYLMATRHLFAAVASMLFYLYPAMVVLIMTFFYHEKLTVKRMLSLGLVFLGCLMVINIFSQSFQINWHGIGYGFVSAVMFAVYIVRGQKTSREVGPIAIAALVTTISSLLAIIILPPPAILAGQLTVPHFLIGLGSAFLCTVLPVTLYLSGLARLGASRASITSTVELAFTIGFAWLFLNEKLLPIQLLGSAVIILGIVVLQTEKEPAGNI</sequence>
<comment type="subcellular location">
    <subcellularLocation>
        <location evidence="1">Membrane</location>
        <topology evidence="1">Multi-pass membrane protein</topology>
    </subcellularLocation>
</comment>
<dbReference type="STRING" id="1121428.DESHY_160251"/>
<proteinExistence type="inferred from homology"/>
<feature type="transmembrane region" description="Helical" evidence="6">
    <location>
        <begin position="67"/>
        <end position="85"/>
    </location>
</feature>
<evidence type="ECO:0000256" key="4">
    <source>
        <dbReference type="ARBA" id="ARBA00022989"/>
    </source>
</evidence>
<feature type="transmembrane region" description="Helical" evidence="6">
    <location>
        <begin position="179"/>
        <end position="197"/>
    </location>
</feature>
<evidence type="ECO:0000256" key="2">
    <source>
        <dbReference type="ARBA" id="ARBA00007362"/>
    </source>
</evidence>
<comment type="similarity">
    <text evidence="2">Belongs to the EamA transporter family.</text>
</comment>
<keyword evidence="3 6" id="KW-0812">Transmembrane</keyword>
<name>K8DYU1_9FIRM</name>
<dbReference type="GO" id="GO:0016020">
    <property type="term" value="C:membrane"/>
    <property type="evidence" value="ECO:0007669"/>
    <property type="project" value="UniProtKB-SubCell"/>
</dbReference>